<keyword evidence="11" id="KW-1185">Reference proteome</keyword>
<dbReference type="PANTHER" id="PTHR42929">
    <property type="entry name" value="INNER MEMBRANE ABC TRANSPORTER PERMEASE PROTEIN YDCU-RELATED-RELATED"/>
    <property type="match status" value="1"/>
</dbReference>
<organism evidence="10 11">
    <name type="scientific">Plasticicumulans lactativorans</name>
    <dbReference type="NCBI Taxonomy" id="1133106"/>
    <lineage>
        <taxon>Bacteria</taxon>
        <taxon>Pseudomonadati</taxon>
        <taxon>Pseudomonadota</taxon>
        <taxon>Gammaproteobacteria</taxon>
        <taxon>Candidatus Competibacteraceae</taxon>
        <taxon>Plasticicumulans</taxon>
    </lineage>
</organism>
<comment type="similarity">
    <text evidence="2">Belongs to the binding-protein-dependent transport system permease family. CysTW subfamily.</text>
</comment>
<dbReference type="PANTHER" id="PTHR42929:SF5">
    <property type="entry name" value="ABC TRANSPORTER PERMEASE PROTEIN"/>
    <property type="match status" value="1"/>
</dbReference>
<dbReference type="AlphaFoldDB" id="A0A4V2SCX9"/>
<evidence type="ECO:0000256" key="2">
    <source>
        <dbReference type="ARBA" id="ARBA00007069"/>
    </source>
</evidence>
<reference evidence="10 11" key="1">
    <citation type="submission" date="2019-03" db="EMBL/GenBank/DDBJ databases">
        <title>Genomic Encyclopedia of Type Strains, Phase IV (KMG-IV): sequencing the most valuable type-strain genomes for metagenomic binning, comparative biology and taxonomic classification.</title>
        <authorList>
            <person name="Goeker M."/>
        </authorList>
    </citation>
    <scope>NUCLEOTIDE SEQUENCE [LARGE SCALE GENOMIC DNA]</scope>
    <source>
        <strain evidence="10 11">DSM 25287</strain>
    </source>
</reference>
<evidence type="ECO:0000256" key="7">
    <source>
        <dbReference type="ARBA" id="ARBA00023136"/>
    </source>
</evidence>
<proteinExistence type="inferred from homology"/>
<feature type="transmembrane region" description="Helical" evidence="8">
    <location>
        <begin position="31"/>
        <end position="55"/>
    </location>
</feature>
<dbReference type="Gene3D" id="1.10.3720.10">
    <property type="entry name" value="MetI-like"/>
    <property type="match status" value="1"/>
</dbReference>
<comment type="subcellular location">
    <subcellularLocation>
        <location evidence="1">Cell membrane</location>
        <topology evidence="1">Multi-pass membrane protein</topology>
    </subcellularLocation>
</comment>
<feature type="domain" description="ABC transmembrane type-1" evidence="9">
    <location>
        <begin position="196"/>
        <end position="402"/>
    </location>
</feature>
<comment type="caution">
    <text evidence="10">The sequence shown here is derived from an EMBL/GenBank/DDBJ whole genome shotgun (WGS) entry which is preliminary data.</text>
</comment>
<feature type="transmembrane region" description="Helical" evidence="8">
    <location>
        <begin position="200"/>
        <end position="222"/>
    </location>
</feature>
<dbReference type="RefSeq" id="WP_132542206.1">
    <property type="nucleotide sequence ID" value="NZ_SLWY01000010.1"/>
</dbReference>
<dbReference type="CDD" id="cd06261">
    <property type="entry name" value="TM_PBP2"/>
    <property type="match status" value="1"/>
</dbReference>
<feature type="transmembrane region" description="Helical" evidence="8">
    <location>
        <begin position="284"/>
        <end position="304"/>
    </location>
</feature>
<keyword evidence="3" id="KW-0813">Transport</keyword>
<dbReference type="OrthoDB" id="9807047at2"/>
<dbReference type="InterPro" id="IPR035906">
    <property type="entry name" value="MetI-like_sf"/>
</dbReference>
<dbReference type="EMBL" id="SLWY01000010">
    <property type="protein sequence ID" value="TCO81030.1"/>
    <property type="molecule type" value="Genomic_DNA"/>
</dbReference>
<keyword evidence="4" id="KW-1003">Cell membrane</keyword>
<evidence type="ECO:0000256" key="4">
    <source>
        <dbReference type="ARBA" id="ARBA00022475"/>
    </source>
</evidence>
<dbReference type="Proteomes" id="UP000295765">
    <property type="component" value="Unassembled WGS sequence"/>
</dbReference>
<keyword evidence="6 8" id="KW-1133">Transmembrane helix</keyword>
<accession>A0A4V2SCX9</accession>
<evidence type="ECO:0000313" key="11">
    <source>
        <dbReference type="Proteomes" id="UP000295765"/>
    </source>
</evidence>
<evidence type="ECO:0000259" key="9">
    <source>
        <dbReference type="PROSITE" id="PS50928"/>
    </source>
</evidence>
<dbReference type="PROSITE" id="PS50928">
    <property type="entry name" value="ABC_TM1"/>
    <property type="match status" value="1"/>
</dbReference>
<dbReference type="GO" id="GO:0055085">
    <property type="term" value="P:transmembrane transport"/>
    <property type="evidence" value="ECO:0007669"/>
    <property type="project" value="InterPro"/>
</dbReference>
<dbReference type="SUPFAM" id="SSF161098">
    <property type="entry name" value="MetI-like"/>
    <property type="match status" value="1"/>
</dbReference>
<evidence type="ECO:0000256" key="6">
    <source>
        <dbReference type="ARBA" id="ARBA00022989"/>
    </source>
</evidence>
<gene>
    <name evidence="10" type="ORF">EV699_11055</name>
</gene>
<feature type="transmembrane region" description="Helical" evidence="8">
    <location>
        <begin position="379"/>
        <end position="402"/>
    </location>
</feature>
<feature type="transmembrane region" description="Helical" evidence="8">
    <location>
        <begin position="310"/>
        <end position="331"/>
    </location>
</feature>
<evidence type="ECO:0000313" key="10">
    <source>
        <dbReference type="EMBL" id="TCO81030.1"/>
    </source>
</evidence>
<name>A0A4V2SCX9_9GAMM</name>
<evidence type="ECO:0000256" key="5">
    <source>
        <dbReference type="ARBA" id="ARBA00022692"/>
    </source>
</evidence>
<evidence type="ECO:0000256" key="3">
    <source>
        <dbReference type="ARBA" id="ARBA00022448"/>
    </source>
</evidence>
<keyword evidence="7 8" id="KW-0472">Membrane</keyword>
<evidence type="ECO:0000256" key="8">
    <source>
        <dbReference type="SAM" id="Phobius"/>
    </source>
</evidence>
<feature type="transmembrane region" description="Helical" evidence="8">
    <location>
        <begin position="338"/>
        <end position="359"/>
    </location>
</feature>
<dbReference type="GO" id="GO:0005886">
    <property type="term" value="C:plasma membrane"/>
    <property type="evidence" value="ECO:0007669"/>
    <property type="project" value="UniProtKB-SubCell"/>
</dbReference>
<protein>
    <submittedName>
        <fullName evidence="10">Putative spermidine/putrescine transport system permease protein</fullName>
    </submittedName>
</protein>
<keyword evidence="5 8" id="KW-0812">Transmembrane</keyword>
<evidence type="ECO:0000256" key="1">
    <source>
        <dbReference type="ARBA" id="ARBA00004651"/>
    </source>
</evidence>
<dbReference type="InterPro" id="IPR000515">
    <property type="entry name" value="MetI-like"/>
</dbReference>
<sequence>MNEAAASLVADDGVPLKLKLRRAERAHKLKSVAMIAPLFLFLLLSFVLPIGTLMYRSVDNPELHRALPQTVAALAGWDTQALPDEPVFAALVRDLRKAQEESTLGLASRRLNYEISGFSSLLTKLVRKLPPEGAGVRDAVIAVDERWGQLTYWRAIARAGTPLTSFYLLKAVDHRVNEAGDIESVPANEAAYVTVFGRTFWIALIVTLWALALGFPVAYLLATLPSGPSNLLMILVLLPFWTSLLVRTAAWIVLLQSGGILNGAMIGLGLIAEPLQLVFNRFGVYVAMVHILLPFMILPLYSVMKGISPAYVRAAVSLGAHPFLAFWRVYVPQTIAGVAAGCLLVFILAIGYYITPALVGGPDDQMVSYFVAFFTNRTINWGMASALGTLLLIATLVLYAVYGKLASSDANKARR</sequence>
<feature type="transmembrane region" description="Helical" evidence="8">
    <location>
        <begin position="252"/>
        <end position="272"/>
    </location>
</feature>